<name>A0A923LNA3_9FIRM</name>
<keyword evidence="1" id="KW-0472">Membrane</keyword>
<dbReference type="Proteomes" id="UP000606720">
    <property type="component" value="Unassembled WGS sequence"/>
</dbReference>
<dbReference type="Pfam" id="PF04892">
    <property type="entry name" value="VanZ"/>
    <property type="match status" value="1"/>
</dbReference>
<dbReference type="InterPro" id="IPR006976">
    <property type="entry name" value="VanZ-like"/>
</dbReference>
<evidence type="ECO:0000256" key="1">
    <source>
        <dbReference type="SAM" id="Phobius"/>
    </source>
</evidence>
<dbReference type="PANTHER" id="PTHR28008">
    <property type="entry name" value="DOMAIN PROTEIN, PUTATIVE (AFU_ORTHOLOGUE AFUA_3G10980)-RELATED"/>
    <property type="match status" value="1"/>
</dbReference>
<dbReference type="EMBL" id="JACOPH010000001">
    <property type="protein sequence ID" value="MBC5712993.1"/>
    <property type="molecule type" value="Genomic_DNA"/>
</dbReference>
<keyword evidence="1" id="KW-0812">Transmembrane</keyword>
<dbReference type="PIRSF" id="PIRSF019083">
    <property type="entry name" value="UCP019083_VanZ"/>
    <property type="match status" value="1"/>
</dbReference>
<gene>
    <name evidence="3" type="ORF">H8S17_02010</name>
</gene>
<organism evidence="3 4">
    <name type="scientific">Roseburia zhanii</name>
    <dbReference type="NCBI Taxonomy" id="2763064"/>
    <lineage>
        <taxon>Bacteria</taxon>
        <taxon>Bacillati</taxon>
        <taxon>Bacillota</taxon>
        <taxon>Clostridia</taxon>
        <taxon>Lachnospirales</taxon>
        <taxon>Lachnospiraceae</taxon>
        <taxon>Roseburia</taxon>
    </lineage>
</organism>
<keyword evidence="4" id="KW-1185">Reference proteome</keyword>
<dbReference type="PANTHER" id="PTHR28008:SF1">
    <property type="entry name" value="DOMAIN PROTEIN, PUTATIVE (AFU_ORTHOLOGUE AFUA_3G10980)-RELATED"/>
    <property type="match status" value="1"/>
</dbReference>
<dbReference type="RefSeq" id="WP_186866007.1">
    <property type="nucleotide sequence ID" value="NZ_JACOPH010000001.1"/>
</dbReference>
<evidence type="ECO:0000313" key="3">
    <source>
        <dbReference type="EMBL" id="MBC5712993.1"/>
    </source>
</evidence>
<proteinExistence type="predicted"/>
<dbReference type="NCBIfam" id="NF037970">
    <property type="entry name" value="vanZ_1"/>
    <property type="match status" value="1"/>
</dbReference>
<evidence type="ECO:0000313" key="4">
    <source>
        <dbReference type="Proteomes" id="UP000606720"/>
    </source>
</evidence>
<accession>A0A923LNA3</accession>
<keyword evidence="1" id="KW-1133">Transmembrane helix</keyword>
<feature type="domain" description="VanZ-like" evidence="2">
    <location>
        <begin position="9"/>
        <end position="146"/>
    </location>
</feature>
<reference evidence="3" key="1">
    <citation type="submission" date="2020-08" db="EMBL/GenBank/DDBJ databases">
        <title>Genome public.</title>
        <authorList>
            <person name="Liu C."/>
            <person name="Sun Q."/>
        </authorList>
    </citation>
    <scope>NUCLEOTIDE SEQUENCE</scope>
    <source>
        <strain evidence="3">BX1005</strain>
    </source>
</reference>
<feature type="transmembrane region" description="Helical" evidence="1">
    <location>
        <begin position="135"/>
        <end position="152"/>
    </location>
</feature>
<dbReference type="InterPro" id="IPR016747">
    <property type="entry name" value="Phosphotransbutyrylase"/>
</dbReference>
<sequence length="161" mass="18437">MNFKRILWLAAAVLWMAVIFSFSNQKAAASSEISGSLSSRVIGEVDQVFHLHWQESEIKTYAQWIEHPIRKAAHMTEYAILAVLLSGNFMQYEALKRKCFLWAFLGTAGYAATDEFHQLFIEGRSGEFKDVCIDSLGGLIGLILAYAVIFWWKKRRKNDRV</sequence>
<comment type="caution">
    <text evidence="3">The sequence shown here is derived from an EMBL/GenBank/DDBJ whole genome shotgun (WGS) entry which is preliminary data.</text>
</comment>
<protein>
    <submittedName>
        <fullName evidence="3">VanZ family protein</fullName>
    </submittedName>
</protein>
<dbReference type="AlphaFoldDB" id="A0A923LNA3"/>
<evidence type="ECO:0000259" key="2">
    <source>
        <dbReference type="Pfam" id="PF04892"/>
    </source>
</evidence>